<accession>A0A9N9SQD6</accession>
<dbReference type="OrthoDB" id="414982at2759"/>
<dbReference type="EMBL" id="OU898277">
    <property type="protein sequence ID" value="CAG9829812.1"/>
    <property type="molecule type" value="Genomic_DNA"/>
</dbReference>
<keyword evidence="2" id="KW-1185">Reference proteome</keyword>
<dbReference type="Proteomes" id="UP001153709">
    <property type="component" value="Chromosome 2"/>
</dbReference>
<name>A0A9N9SQD6_DIABA</name>
<dbReference type="PANTHER" id="PTHR31511">
    <property type="entry name" value="PROTEIN CBG23764"/>
    <property type="match status" value="1"/>
</dbReference>
<evidence type="ECO:0008006" key="3">
    <source>
        <dbReference type="Google" id="ProtNLM"/>
    </source>
</evidence>
<evidence type="ECO:0000313" key="1">
    <source>
        <dbReference type="EMBL" id="CAG9829812.1"/>
    </source>
</evidence>
<gene>
    <name evidence="1" type="ORF">DIABBA_LOCUS3576</name>
</gene>
<dbReference type="AlphaFoldDB" id="A0A9N9SQD6"/>
<organism evidence="1 2">
    <name type="scientific">Diabrotica balteata</name>
    <name type="common">Banded cucumber beetle</name>
    <dbReference type="NCBI Taxonomy" id="107213"/>
    <lineage>
        <taxon>Eukaryota</taxon>
        <taxon>Metazoa</taxon>
        <taxon>Ecdysozoa</taxon>
        <taxon>Arthropoda</taxon>
        <taxon>Hexapoda</taxon>
        <taxon>Insecta</taxon>
        <taxon>Pterygota</taxon>
        <taxon>Neoptera</taxon>
        <taxon>Endopterygota</taxon>
        <taxon>Coleoptera</taxon>
        <taxon>Polyphaga</taxon>
        <taxon>Cucujiformia</taxon>
        <taxon>Chrysomeloidea</taxon>
        <taxon>Chrysomelidae</taxon>
        <taxon>Galerucinae</taxon>
        <taxon>Diabroticina</taxon>
        <taxon>Diabroticites</taxon>
        <taxon>Diabrotica</taxon>
    </lineage>
</organism>
<proteinExistence type="predicted"/>
<protein>
    <recommendedName>
        <fullName evidence="3">DNA-directed DNA polymerase</fullName>
    </recommendedName>
</protein>
<sequence length="80" mass="9493">MLKYTKQELELLTDPDMFLFVERGIRGSLSQVCSKRRVHANNKYMAYYDPSKPDSYLLYFDVNNQYGWAMSQYLPYGGFE</sequence>
<reference evidence="1" key="1">
    <citation type="submission" date="2022-01" db="EMBL/GenBank/DDBJ databases">
        <authorList>
            <person name="King R."/>
        </authorList>
    </citation>
    <scope>NUCLEOTIDE SEQUENCE</scope>
</reference>
<dbReference type="PANTHER" id="PTHR31511:SF12">
    <property type="entry name" value="RHO TERMINATION FACTOR N-TERMINAL DOMAIN-CONTAINING PROTEIN"/>
    <property type="match status" value="1"/>
</dbReference>
<evidence type="ECO:0000313" key="2">
    <source>
        <dbReference type="Proteomes" id="UP001153709"/>
    </source>
</evidence>